<name>A0A0C9V8V7_SPHS4</name>
<reference evidence="1 2" key="1">
    <citation type="submission" date="2014-06" db="EMBL/GenBank/DDBJ databases">
        <title>Evolutionary Origins and Diversification of the Mycorrhizal Mutualists.</title>
        <authorList>
            <consortium name="DOE Joint Genome Institute"/>
            <consortium name="Mycorrhizal Genomics Consortium"/>
            <person name="Kohler A."/>
            <person name="Kuo A."/>
            <person name="Nagy L.G."/>
            <person name="Floudas D."/>
            <person name="Copeland A."/>
            <person name="Barry K.W."/>
            <person name="Cichocki N."/>
            <person name="Veneault-Fourrey C."/>
            <person name="LaButti K."/>
            <person name="Lindquist E.A."/>
            <person name="Lipzen A."/>
            <person name="Lundell T."/>
            <person name="Morin E."/>
            <person name="Murat C."/>
            <person name="Riley R."/>
            <person name="Ohm R."/>
            <person name="Sun H."/>
            <person name="Tunlid A."/>
            <person name="Henrissat B."/>
            <person name="Grigoriev I.V."/>
            <person name="Hibbett D.S."/>
            <person name="Martin F."/>
        </authorList>
    </citation>
    <scope>NUCLEOTIDE SEQUENCE [LARGE SCALE GENOMIC DNA]</scope>
    <source>
        <strain evidence="1 2">SS14</strain>
    </source>
</reference>
<proteinExistence type="predicted"/>
<dbReference type="AlphaFoldDB" id="A0A0C9V8V7"/>
<protein>
    <submittedName>
        <fullName evidence="1">Uncharacterized protein</fullName>
    </submittedName>
</protein>
<gene>
    <name evidence="1" type="ORF">M422DRAFT_264214</name>
</gene>
<accession>A0A0C9V8V7</accession>
<keyword evidence="2" id="KW-1185">Reference proteome</keyword>
<evidence type="ECO:0000313" key="1">
    <source>
        <dbReference type="EMBL" id="KIJ33761.1"/>
    </source>
</evidence>
<sequence length="322" mass="36563">MSQQLRCAASHIKLQVENIVVKGQGMDLPSTSNEEPSTPQRPSKPFELFDVEDIFAAVGSDPYPTPSFRTMGVWLGAGETTSPTTTSTSTGVLATPTRAAPGKMVKLLVGEEPVPLQVQTPTKTMYAGVVDHDPEAYSETQYSSDLMGSPELRDRRQHYHTHIRTWESPRARYSRWACRANFHEKDWWYLDELIKSGQMFPRGPAKELTIIQNGPIALDLSHPARRTDQCLQPVIAYIEAVTQATNASHRQMNRIQGEFKILWDDLQRLLSHLPLAHAYSDIDTVEELIKASMECFLGMRYLIESERRARWRIDTQFVLHQI</sequence>
<evidence type="ECO:0000313" key="2">
    <source>
        <dbReference type="Proteomes" id="UP000054279"/>
    </source>
</evidence>
<dbReference type="EMBL" id="KN837208">
    <property type="protein sequence ID" value="KIJ33761.1"/>
    <property type="molecule type" value="Genomic_DNA"/>
</dbReference>
<organism evidence="1 2">
    <name type="scientific">Sphaerobolus stellatus (strain SS14)</name>
    <dbReference type="NCBI Taxonomy" id="990650"/>
    <lineage>
        <taxon>Eukaryota</taxon>
        <taxon>Fungi</taxon>
        <taxon>Dikarya</taxon>
        <taxon>Basidiomycota</taxon>
        <taxon>Agaricomycotina</taxon>
        <taxon>Agaricomycetes</taxon>
        <taxon>Phallomycetidae</taxon>
        <taxon>Geastrales</taxon>
        <taxon>Sphaerobolaceae</taxon>
        <taxon>Sphaerobolus</taxon>
    </lineage>
</organism>
<dbReference type="HOGENOM" id="CLU_087380_0_0_1"/>
<dbReference type="Proteomes" id="UP000054279">
    <property type="component" value="Unassembled WGS sequence"/>
</dbReference>